<dbReference type="Proteomes" id="UP000237105">
    <property type="component" value="Unassembled WGS sequence"/>
</dbReference>
<dbReference type="InterPro" id="IPR006527">
    <property type="entry name" value="F-box-assoc_dom_typ1"/>
</dbReference>
<evidence type="ECO:0000313" key="4">
    <source>
        <dbReference type="Proteomes" id="UP000237105"/>
    </source>
</evidence>
<accession>A0A2P5B1K7</accession>
<dbReference type="EMBL" id="JXTB01000387">
    <property type="protein sequence ID" value="PON42646.1"/>
    <property type="molecule type" value="Genomic_DNA"/>
</dbReference>
<sequence length="330" mass="37982">MCEDLLLLKISDSYYVCNPLTGQIVMLPDPPGRIRGSLVRAGLVSEPTSTTTNNNNNNCNEPLLLGQHTRCRVMLVFYSSEETVDASYRTVFYSETWKWAYVIQLNIPGIVESCDVVASNGVLYWIYLSGLNVLIAFDPFKAVDDHKAFHSVQLPFDEFSDDHLSHGRLRLGLFKGRPRLSHLFREVDTQHLSLNVWVLKYNSDDISDATGSFPLVLQVKIVAEDIVNSMFVSVLAFHPSHNNQIFMLQNRGLYMYDMETNKQDVRLTYLPFCTSDLANYTHLELFMAVYYFFNTFFSNYICSIVYILYLLFAFYIIPNFQSVTHSFYLS</sequence>
<dbReference type="PANTHER" id="PTHR35546">
    <property type="entry name" value="F-BOX PROTEIN INTERACTION DOMAIN PROTEIN-RELATED"/>
    <property type="match status" value="1"/>
</dbReference>
<proteinExistence type="predicted"/>
<feature type="transmembrane region" description="Helical" evidence="1">
    <location>
        <begin position="297"/>
        <end position="317"/>
    </location>
</feature>
<organism evidence="3 4">
    <name type="scientific">Parasponia andersonii</name>
    <name type="common">Sponia andersonii</name>
    <dbReference type="NCBI Taxonomy" id="3476"/>
    <lineage>
        <taxon>Eukaryota</taxon>
        <taxon>Viridiplantae</taxon>
        <taxon>Streptophyta</taxon>
        <taxon>Embryophyta</taxon>
        <taxon>Tracheophyta</taxon>
        <taxon>Spermatophyta</taxon>
        <taxon>Magnoliopsida</taxon>
        <taxon>eudicotyledons</taxon>
        <taxon>Gunneridae</taxon>
        <taxon>Pentapetalae</taxon>
        <taxon>rosids</taxon>
        <taxon>fabids</taxon>
        <taxon>Rosales</taxon>
        <taxon>Cannabaceae</taxon>
        <taxon>Parasponia</taxon>
    </lineage>
</organism>
<comment type="caution">
    <text evidence="3">The sequence shown here is derived from an EMBL/GenBank/DDBJ whole genome shotgun (WGS) entry which is preliminary data.</text>
</comment>
<dbReference type="AlphaFoldDB" id="A0A2P5B1K7"/>
<dbReference type="OrthoDB" id="1295006at2759"/>
<gene>
    <name evidence="3" type="ORF">PanWU01x14_280400</name>
</gene>
<dbReference type="Pfam" id="PF07734">
    <property type="entry name" value="FBA_1"/>
    <property type="match status" value="1"/>
</dbReference>
<dbReference type="PANTHER" id="PTHR35546:SF130">
    <property type="entry name" value="EXPRESSED PROTEIN"/>
    <property type="match status" value="1"/>
</dbReference>
<name>A0A2P5B1K7_PARAD</name>
<keyword evidence="4" id="KW-1185">Reference proteome</keyword>
<keyword evidence="1" id="KW-0472">Membrane</keyword>
<reference evidence="4" key="1">
    <citation type="submission" date="2016-06" db="EMBL/GenBank/DDBJ databases">
        <title>Parallel loss of symbiosis genes in relatives of nitrogen-fixing non-legume Parasponia.</title>
        <authorList>
            <person name="Van Velzen R."/>
            <person name="Holmer R."/>
            <person name="Bu F."/>
            <person name="Rutten L."/>
            <person name="Van Zeijl A."/>
            <person name="Liu W."/>
            <person name="Santuari L."/>
            <person name="Cao Q."/>
            <person name="Sharma T."/>
            <person name="Shen D."/>
            <person name="Roswanjaya Y."/>
            <person name="Wardhani T."/>
            <person name="Kalhor M.S."/>
            <person name="Jansen J."/>
            <person name="Van den Hoogen J."/>
            <person name="Gungor B."/>
            <person name="Hartog M."/>
            <person name="Hontelez J."/>
            <person name="Verver J."/>
            <person name="Yang W.-C."/>
            <person name="Schijlen E."/>
            <person name="Repin R."/>
            <person name="Schilthuizen M."/>
            <person name="Schranz E."/>
            <person name="Heidstra R."/>
            <person name="Miyata K."/>
            <person name="Fedorova E."/>
            <person name="Kohlen W."/>
            <person name="Bisseling T."/>
            <person name="Smit S."/>
            <person name="Geurts R."/>
        </authorList>
    </citation>
    <scope>NUCLEOTIDE SEQUENCE [LARGE SCALE GENOMIC DNA]</scope>
    <source>
        <strain evidence="4">cv. WU1-14</strain>
    </source>
</reference>
<keyword evidence="1" id="KW-1133">Transmembrane helix</keyword>
<evidence type="ECO:0000313" key="3">
    <source>
        <dbReference type="EMBL" id="PON42646.1"/>
    </source>
</evidence>
<evidence type="ECO:0000256" key="1">
    <source>
        <dbReference type="SAM" id="Phobius"/>
    </source>
</evidence>
<dbReference type="InterPro" id="IPR055290">
    <property type="entry name" value="At3g26010-like"/>
</dbReference>
<keyword evidence="1" id="KW-0812">Transmembrane</keyword>
<protein>
    <recommendedName>
        <fullName evidence="2">F-box associated beta-propeller type 1 domain-containing protein</fullName>
    </recommendedName>
</protein>
<feature type="domain" description="F-box associated beta-propeller type 1" evidence="2">
    <location>
        <begin position="2"/>
        <end position="218"/>
    </location>
</feature>
<evidence type="ECO:0000259" key="2">
    <source>
        <dbReference type="Pfam" id="PF07734"/>
    </source>
</evidence>